<feature type="transmembrane region" description="Helical" evidence="1">
    <location>
        <begin position="159"/>
        <end position="180"/>
    </location>
</feature>
<dbReference type="Proteomes" id="UP000297776">
    <property type="component" value="Unassembled WGS sequence"/>
</dbReference>
<dbReference type="Pfam" id="PF03413">
    <property type="entry name" value="PepSY"/>
    <property type="match status" value="1"/>
</dbReference>
<gene>
    <name evidence="3" type="ORF">E2626_13470</name>
</gene>
<dbReference type="EMBL" id="SORX01000008">
    <property type="protein sequence ID" value="TFD99786.1"/>
    <property type="molecule type" value="Genomic_DNA"/>
</dbReference>
<evidence type="ECO:0000313" key="4">
    <source>
        <dbReference type="Proteomes" id="UP000297776"/>
    </source>
</evidence>
<organism evidence="3 4">
    <name type="scientific">Jeotgalibacillus salarius</name>
    <dbReference type="NCBI Taxonomy" id="546023"/>
    <lineage>
        <taxon>Bacteria</taxon>
        <taxon>Bacillati</taxon>
        <taxon>Bacillota</taxon>
        <taxon>Bacilli</taxon>
        <taxon>Bacillales</taxon>
        <taxon>Caryophanaceae</taxon>
        <taxon>Jeotgalibacillus</taxon>
    </lineage>
</organism>
<dbReference type="InterPro" id="IPR025711">
    <property type="entry name" value="PepSY"/>
</dbReference>
<keyword evidence="4" id="KW-1185">Reference proteome</keyword>
<reference evidence="3 4" key="1">
    <citation type="submission" date="2019-03" db="EMBL/GenBank/DDBJ databases">
        <authorList>
            <person name="Yang Y."/>
        </authorList>
    </citation>
    <scope>NUCLEOTIDE SEQUENCE [LARGE SCALE GENOMIC DNA]</scope>
    <source>
        <strain evidence="3 4">ASL-1</strain>
    </source>
</reference>
<evidence type="ECO:0000313" key="3">
    <source>
        <dbReference type="EMBL" id="TFD99786.1"/>
    </source>
</evidence>
<comment type="caution">
    <text evidence="3">The sequence shown here is derived from an EMBL/GenBank/DDBJ whole genome shotgun (WGS) entry which is preliminary data.</text>
</comment>
<accession>A0A4Y8LFK9</accession>
<sequence length="470" mass="51753">MEALKMSEREVSEKKRKKRSISLYQAVWRWHFYAGLIFSPFLLILAFSGGVYLFKPQIENVLYQDLYFVEEGATALAVTAQTAGVLESYPDASVTSVSFYDDPARTTEVGILQNGEAASVYVNPYNGAVLGEIQSGERFTDIFVSIHSELLIGGTAANLLVELAACWAVILLITGLYMWWPRKRSAIWGTVLPRLRSKGRTFWRDMHAVPAFWLSLGILILILTGLPWSGVMGEQINRLATSTNTGYPAFAQSFGEKPESQILAKDIASDVPWASENLPVPSSVDNGYVPISVDDAVGVASQQNIAKPYTISMPQGEAGVYTLATSHSNPSDSATLHLDQYTGSILSDVRFQDYGIMAQGITLGIALHEGRLFGLANQILGLIVCIGLIFVILSSYVMWKKRKPKGRYGAPAKPKDKKITRVVFFIMLALGVLMPLVGISIIVMYLLDRFVIPRIRPLRKQLFEGGGANE</sequence>
<proteinExistence type="predicted"/>
<keyword evidence="1" id="KW-1133">Transmembrane helix</keyword>
<evidence type="ECO:0000259" key="2">
    <source>
        <dbReference type="Pfam" id="PF03413"/>
    </source>
</evidence>
<keyword evidence="1" id="KW-0472">Membrane</keyword>
<feature type="domain" description="PepSY" evidence="2">
    <location>
        <begin position="86"/>
        <end position="132"/>
    </location>
</feature>
<dbReference type="PANTHER" id="PTHR34219:SF1">
    <property type="entry name" value="PEPSY DOMAIN-CONTAINING PROTEIN"/>
    <property type="match status" value="1"/>
</dbReference>
<dbReference type="OrthoDB" id="111691at2"/>
<feature type="transmembrane region" description="Helical" evidence="1">
    <location>
        <begin position="30"/>
        <end position="54"/>
    </location>
</feature>
<feature type="transmembrane region" description="Helical" evidence="1">
    <location>
        <begin position="211"/>
        <end position="231"/>
    </location>
</feature>
<dbReference type="RefSeq" id="WP_134382301.1">
    <property type="nucleotide sequence ID" value="NZ_SORX01000008.1"/>
</dbReference>
<dbReference type="AlphaFoldDB" id="A0A4Y8LFK9"/>
<protein>
    <submittedName>
        <fullName evidence="3">PepSY domain-containing protein</fullName>
    </submittedName>
</protein>
<dbReference type="InterPro" id="IPR005625">
    <property type="entry name" value="PepSY-ass_TM"/>
</dbReference>
<feature type="transmembrane region" description="Helical" evidence="1">
    <location>
        <begin position="419"/>
        <end position="447"/>
    </location>
</feature>
<evidence type="ECO:0000256" key="1">
    <source>
        <dbReference type="SAM" id="Phobius"/>
    </source>
</evidence>
<feature type="transmembrane region" description="Helical" evidence="1">
    <location>
        <begin position="379"/>
        <end position="399"/>
    </location>
</feature>
<name>A0A4Y8LFK9_9BACL</name>
<keyword evidence="1" id="KW-0812">Transmembrane</keyword>
<dbReference type="PANTHER" id="PTHR34219">
    <property type="entry name" value="IRON-REGULATED INNER MEMBRANE PROTEIN-RELATED"/>
    <property type="match status" value="1"/>
</dbReference>
<dbReference type="Pfam" id="PF03929">
    <property type="entry name" value="PepSY_TM"/>
    <property type="match status" value="1"/>
</dbReference>